<feature type="compositionally biased region" description="Basic and acidic residues" evidence="1">
    <location>
        <begin position="1"/>
        <end position="22"/>
    </location>
</feature>
<sequence>MDRETYKDPPTRWEKTASHEATGRSAFQRTVDFMNTGNNEGSMTVEVQVMENTGTIIAETSMYIEWEYHGGVRVDFATDGQSITLTGSDGDVEIVPLPAK</sequence>
<dbReference type="Proteomes" id="UP001429564">
    <property type="component" value="Unassembled WGS sequence"/>
</dbReference>
<proteinExistence type="predicted"/>
<accession>A0ABX0WA47</accession>
<organism evidence="2 3">
    <name type="scientific">Parasedimentitalea denitrificans</name>
    <dbReference type="NCBI Taxonomy" id="2211118"/>
    <lineage>
        <taxon>Bacteria</taxon>
        <taxon>Pseudomonadati</taxon>
        <taxon>Pseudomonadota</taxon>
        <taxon>Alphaproteobacteria</taxon>
        <taxon>Rhodobacterales</taxon>
        <taxon>Paracoccaceae</taxon>
        <taxon>Parasedimentitalea</taxon>
    </lineage>
</organism>
<keyword evidence="3" id="KW-1185">Reference proteome</keyword>
<gene>
    <name evidence="2" type="ORF">DL239_16350</name>
</gene>
<name>A0ABX0WA47_9RHOB</name>
<dbReference type="EMBL" id="QHLQ01000018">
    <property type="protein sequence ID" value="NIZ62544.1"/>
    <property type="molecule type" value="Genomic_DNA"/>
</dbReference>
<reference evidence="2 3" key="1">
    <citation type="submission" date="2018-05" db="EMBL/GenBank/DDBJ databases">
        <authorList>
            <person name="Zhang Y.-J."/>
        </authorList>
    </citation>
    <scope>NUCLEOTIDE SEQUENCE [LARGE SCALE GENOMIC DNA]</scope>
    <source>
        <strain evidence="2 3">CY04</strain>
    </source>
</reference>
<evidence type="ECO:0000313" key="2">
    <source>
        <dbReference type="EMBL" id="NIZ62544.1"/>
    </source>
</evidence>
<evidence type="ECO:0000256" key="1">
    <source>
        <dbReference type="SAM" id="MobiDB-lite"/>
    </source>
</evidence>
<feature type="region of interest" description="Disordered" evidence="1">
    <location>
        <begin position="1"/>
        <end position="26"/>
    </location>
</feature>
<dbReference type="RefSeq" id="WP_167685167.1">
    <property type="nucleotide sequence ID" value="NZ_QHLQ01000018.1"/>
</dbReference>
<comment type="caution">
    <text evidence="2">The sequence shown here is derived from an EMBL/GenBank/DDBJ whole genome shotgun (WGS) entry which is preliminary data.</text>
</comment>
<evidence type="ECO:0000313" key="3">
    <source>
        <dbReference type="Proteomes" id="UP001429564"/>
    </source>
</evidence>
<protein>
    <submittedName>
        <fullName evidence="2">Uncharacterized protein</fullName>
    </submittedName>
</protein>